<dbReference type="OrthoDB" id="9806751at2"/>
<dbReference type="Pfam" id="PF18480">
    <property type="entry name" value="DUF5615"/>
    <property type="match status" value="1"/>
</dbReference>
<sequence>MFLANKNFPRPSILLLRAAGMPVKSIQEEFQGIMDEQVIQIATAEKLTILTFDKDYGELVFRYGAANPPSVIYFREKGHDPLFAGRTLVSLLLENGARFENAFTVIEQNSIRQRLYKTGDR</sequence>
<dbReference type="EMBL" id="FQUO01000008">
    <property type="protein sequence ID" value="SHF46015.1"/>
    <property type="molecule type" value="Genomic_DNA"/>
</dbReference>
<keyword evidence="3" id="KW-1185">Reference proteome</keyword>
<dbReference type="RefSeq" id="WP_073043327.1">
    <property type="nucleotide sequence ID" value="NZ_FQUO01000008.1"/>
</dbReference>
<proteinExistence type="predicted"/>
<dbReference type="Proteomes" id="UP000184368">
    <property type="component" value="Unassembled WGS sequence"/>
</dbReference>
<reference evidence="2 3" key="1">
    <citation type="submission" date="2016-11" db="EMBL/GenBank/DDBJ databases">
        <authorList>
            <person name="Jaros S."/>
            <person name="Januszkiewicz K."/>
            <person name="Wedrychowicz H."/>
        </authorList>
    </citation>
    <scope>NUCLEOTIDE SEQUENCE [LARGE SCALE GENOMIC DNA]</scope>
    <source>
        <strain evidence="2 3">DSM 26897</strain>
    </source>
</reference>
<dbReference type="InterPro" id="IPR041049">
    <property type="entry name" value="DUF5615"/>
</dbReference>
<accession>A0A1M5BU97</accession>
<dbReference type="STRING" id="1302690.BUE76_17745"/>
<evidence type="ECO:0000313" key="2">
    <source>
        <dbReference type="EMBL" id="SHF46015.1"/>
    </source>
</evidence>
<name>A0A1M5BU97_9BACT</name>
<evidence type="ECO:0000259" key="1">
    <source>
        <dbReference type="Pfam" id="PF18480"/>
    </source>
</evidence>
<dbReference type="AlphaFoldDB" id="A0A1M5BU97"/>
<feature type="domain" description="DUF5615" evidence="1">
    <location>
        <begin position="2"/>
        <end position="108"/>
    </location>
</feature>
<evidence type="ECO:0000313" key="3">
    <source>
        <dbReference type="Proteomes" id="UP000184368"/>
    </source>
</evidence>
<organism evidence="2 3">
    <name type="scientific">Cnuella takakiae</name>
    <dbReference type="NCBI Taxonomy" id="1302690"/>
    <lineage>
        <taxon>Bacteria</taxon>
        <taxon>Pseudomonadati</taxon>
        <taxon>Bacteroidota</taxon>
        <taxon>Chitinophagia</taxon>
        <taxon>Chitinophagales</taxon>
        <taxon>Chitinophagaceae</taxon>
        <taxon>Cnuella</taxon>
    </lineage>
</organism>
<gene>
    <name evidence="2" type="ORF">SAMN05444008_10897</name>
</gene>
<protein>
    <recommendedName>
        <fullName evidence="1">DUF5615 domain-containing protein</fullName>
    </recommendedName>
</protein>